<dbReference type="Gene3D" id="1.10.220.160">
    <property type="match status" value="1"/>
</dbReference>
<gene>
    <name evidence="3" type="ORF">Esi_0278_0025</name>
</gene>
<name>D7FUR7_ECTSI</name>
<dbReference type="GO" id="GO:0005634">
    <property type="term" value="C:nucleus"/>
    <property type="evidence" value="ECO:0007669"/>
    <property type="project" value="TreeGrafter"/>
</dbReference>
<dbReference type="STRING" id="2880.D7FUR7"/>
<feature type="region of interest" description="Disordered" evidence="1">
    <location>
        <begin position="1"/>
        <end position="42"/>
    </location>
</feature>
<dbReference type="InterPro" id="IPR046341">
    <property type="entry name" value="SET_dom_sf"/>
</dbReference>
<dbReference type="PROSITE" id="PS50280">
    <property type="entry name" value="SET"/>
    <property type="match status" value="1"/>
</dbReference>
<feature type="domain" description="SET" evidence="2">
    <location>
        <begin position="26"/>
        <end position="276"/>
    </location>
</feature>
<evidence type="ECO:0000313" key="3">
    <source>
        <dbReference type="EMBL" id="CBJ31723.1"/>
    </source>
</evidence>
<evidence type="ECO:0000313" key="4">
    <source>
        <dbReference type="Proteomes" id="UP000002630"/>
    </source>
</evidence>
<reference evidence="3 4" key="1">
    <citation type="journal article" date="2010" name="Nature">
        <title>The Ectocarpus genome and the independent evolution of multicellularity in brown algae.</title>
        <authorList>
            <person name="Cock J.M."/>
            <person name="Sterck L."/>
            <person name="Rouze P."/>
            <person name="Scornet D."/>
            <person name="Allen A.E."/>
            <person name="Amoutzias G."/>
            <person name="Anthouard V."/>
            <person name="Artiguenave F."/>
            <person name="Aury J.M."/>
            <person name="Badger J.H."/>
            <person name="Beszteri B."/>
            <person name="Billiau K."/>
            <person name="Bonnet E."/>
            <person name="Bothwell J.H."/>
            <person name="Bowler C."/>
            <person name="Boyen C."/>
            <person name="Brownlee C."/>
            <person name="Carrano C.J."/>
            <person name="Charrier B."/>
            <person name="Cho G.Y."/>
            <person name="Coelho S.M."/>
            <person name="Collen J."/>
            <person name="Corre E."/>
            <person name="Da Silva C."/>
            <person name="Delage L."/>
            <person name="Delaroque N."/>
            <person name="Dittami S.M."/>
            <person name="Doulbeau S."/>
            <person name="Elias M."/>
            <person name="Farnham G."/>
            <person name="Gachon C.M."/>
            <person name="Gschloessl B."/>
            <person name="Heesch S."/>
            <person name="Jabbari K."/>
            <person name="Jubin C."/>
            <person name="Kawai H."/>
            <person name="Kimura K."/>
            <person name="Kloareg B."/>
            <person name="Kupper F.C."/>
            <person name="Lang D."/>
            <person name="Le Bail A."/>
            <person name="Leblanc C."/>
            <person name="Lerouge P."/>
            <person name="Lohr M."/>
            <person name="Lopez P.J."/>
            <person name="Martens C."/>
            <person name="Maumus F."/>
            <person name="Michel G."/>
            <person name="Miranda-Saavedra D."/>
            <person name="Morales J."/>
            <person name="Moreau H."/>
            <person name="Motomura T."/>
            <person name="Nagasato C."/>
            <person name="Napoli C.A."/>
            <person name="Nelson D.R."/>
            <person name="Nyvall-Collen P."/>
            <person name="Peters A.F."/>
            <person name="Pommier C."/>
            <person name="Potin P."/>
            <person name="Poulain J."/>
            <person name="Quesneville H."/>
            <person name="Read B."/>
            <person name="Rensing S.A."/>
            <person name="Ritter A."/>
            <person name="Rousvoal S."/>
            <person name="Samanta M."/>
            <person name="Samson G."/>
            <person name="Schroeder D.C."/>
            <person name="Segurens B."/>
            <person name="Strittmatter M."/>
            <person name="Tonon T."/>
            <person name="Tregear J.W."/>
            <person name="Valentin K."/>
            <person name="von Dassow P."/>
            <person name="Yamagishi T."/>
            <person name="Van de Peer Y."/>
            <person name="Wincker P."/>
        </authorList>
    </citation>
    <scope>NUCLEOTIDE SEQUENCE [LARGE SCALE GENOMIC DNA]</scope>
    <source>
        <strain evidence="4">Ec32 / CCAP1310/4</strain>
    </source>
</reference>
<dbReference type="Gene3D" id="6.10.140.2220">
    <property type="match status" value="1"/>
</dbReference>
<dbReference type="InterPro" id="IPR050869">
    <property type="entry name" value="H3K4_H4K5_MeTrfase"/>
</dbReference>
<dbReference type="InterPro" id="IPR001214">
    <property type="entry name" value="SET_dom"/>
</dbReference>
<dbReference type="Gene3D" id="2.170.270.10">
    <property type="entry name" value="SET domain"/>
    <property type="match status" value="1"/>
</dbReference>
<dbReference type="InParanoid" id="D7FUR7"/>
<evidence type="ECO:0000259" key="2">
    <source>
        <dbReference type="PROSITE" id="PS50280"/>
    </source>
</evidence>
<evidence type="ECO:0000256" key="1">
    <source>
        <dbReference type="SAM" id="MobiDB-lite"/>
    </source>
</evidence>
<feature type="region of interest" description="Disordered" evidence="1">
    <location>
        <begin position="529"/>
        <end position="567"/>
    </location>
</feature>
<dbReference type="EMBL" id="FN649760">
    <property type="protein sequence ID" value="CBJ31723.1"/>
    <property type="molecule type" value="Genomic_DNA"/>
</dbReference>
<dbReference type="AlphaFoldDB" id="D7FUR7"/>
<proteinExistence type="predicted"/>
<sequence length="636" mass="66980">MAVNDAAALDTEPNRRRCLQPSHLSPRLVPEATPQGGTSPPHPRSCAKCLRSVLCSRCITAADSAEVGGDGGGCSHGSLECDALVRLSALQREQPDLASSLLGGSTVYLRLLLQLLAMRSRELGTNSTAGSAAARAGDATAYLSDMDDLEDHLDDLLDGGEMEARMGNTIGAARLVAPAAWKANQDVCSEFLGKLYCNSMTIGKAGFSAPLAGWGYWSGIRGCLYSDFGVGLYPAGAMFNHSCRPNCSWRTNRSGELCVVAVEDVPAGSQLFISYVDILQPWPVRQDLLRCHFFFECACPRCCRSPPAPPRRAVRSARSKTGGSGSDTADPCSGGGYSSDTIYGESRDREEMVSGAWVCPKRACCGNGRVLPPLSTAGRGGAAGGEAQLEVRPHGWGAQQARCRCVDCGGVTGEAYFDRWTELLRAKQTAADDDLAGGRVREGRRKLADLQVLCERRLSPHNSFSLGVHCRLSLAAAVDRDWPTTIAHAERALGCMRRIASEIEGGGGGGGGGGGLSAGAIDRGTCVGEEGGDGIRGGRGSDDNRGGGGRVSKRRRGGGDERDGGSFTTAVVSSECPLLATAIWEAILVEVLDRVLPLAGRHCETELHRARVAFAERVVGVLGLRRSSLVTLPGES</sequence>
<dbReference type="PANTHER" id="PTHR12197">
    <property type="entry name" value="HISTONE-LYSINE N-METHYLTRANSFERASE SMYD"/>
    <property type="match status" value="1"/>
</dbReference>
<keyword evidence="4" id="KW-1185">Reference proteome</keyword>
<dbReference type="CDD" id="cd20071">
    <property type="entry name" value="SET_SMYD"/>
    <property type="match status" value="1"/>
</dbReference>
<dbReference type="Proteomes" id="UP000002630">
    <property type="component" value="Unassembled WGS sequence"/>
</dbReference>
<feature type="region of interest" description="Disordered" evidence="1">
    <location>
        <begin position="306"/>
        <end position="338"/>
    </location>
</feature>
<accession>D7FUR7</accession>
<protein>
    <submittedName>
        <fullName evidence="3">SET and MYND domain containing 3</fullName>
    </submittedName>
</protein>
<dbReference type="SUPFAM" id="SSF82199">
    <property type="entry name" value="SET domain"/>
    <property type="match status" value="1"/>
</dbReference>
<dbReference type="PANTHER" id="PTHR12197:SF291">
    <property type="entry name" value="SET AND MYND DOMAIN-CONTAINING PROTEIN DDB_G0277331"/>
    <property type="match status" value="1"/>
</dbReference>
<dbReference type="OrthoDB" id="5945798at2759"/>
<dbReference type="eggNOG" id="KOG2084">
    <property type="taxonomic scope" value="Eukaryota"/>
</dbReference>
<organism evidence="3 4">
    <name type="scientific">Ectocarpus siliculosus</name>
    <name type="common">Brown alga</name>
    <name type="synonym">Conferva siliculosa</name>
    <dbReference type="NCBI Taxonomy" id="2880"/>
    <lineage>
        <taxon>Eukaryota</taxon>
        <taxon>Sar</taxon>
        <taxon>Stramenopiles</taxon>
        <taxon>Ochrophyta</taxon>
        <taxon>PX clade</taxon>
        <taxon>Phaeophyceae</taxon>
        <taxon>Ectocarpales</taxon>
        <taxon>Ectocarpaceae</taxon>
        <taxon>Ectocarpus</taxon>
    </lineage>
</organism>
<dbReference type="Pfam" id="PF00856">
    <property type="entry name" value="SET"/>
    <property type="match status" value="1"/>
</dbReference>